<comment type="pathway">
    <text evidence="1">Cofactor biosynthesis; molybdopterin biosynthesis.</text>
</comment>
<protein>
    <recommendedName>
        <fullName evidence="4">Molybdopterin synthase catalytic subunit</fullName>
        <ecNumber evidence="3">2.8.1.12</ecNumber>
    </recommendedName>
    <alternativeName>
        <fullName evidence="9">MPT synthase subunit 2</fullName>
    </alternativeName>
    <alternativeName>
        <fullName evidence="7">Molybdenum cofactor biosynthesis protein E</fullName>
    </alternativeName>
    <alternativeName>
        <fullName evidence="8">Molybdopterin-converting factor large subunit</fullName>
    </alternativeName>
    <alternativeName>
        <fullName evidence="10">Molybdopterin-converting factor subunit 2</fullName>
    </alternativeName>
</protein>
<sequence length="157" mass="17270">MARITIRVGPDDFDLGREYAALVADEADSGAVVAFVGRVRDLNLAQHVAVLELEHYPGMTEKALARIAADAAARWPLTAVTVVHRVGPLHPAEQIVLVLTASAHRHAAYDANAFIMDYLKTEAPFWKRESDGNTARWVDARDSDAEAMQRWLPDDAP</sequence>
<dbReference type="Proteomes" id="UP000604737">
    <property type="component" value="Unassembled WGS sequence"/>
</dbReference>
<dbReference type="Pfam" id="PF02391">
    <property type="entry name" value="MoaE"/>
    <property type="match status" value="1"/>
</dbReference>
<dbReference type="InterPro" id="IPR036563">
    <property type="entry name" value="MoaE_sf"/>
</dbReference>
<organism evidence="12 13">
    <name type="scientific">Jeongeupia chitinilytica</name>
    <dbReference type="NCBI Taxonomy" id="1041641"/>
    <lineage>
        <taxon>Bacteria</taxon>
        <taxon>Pseudomonadati</taxon>
        <taxon>Pseudomonadota</taxon>
        <taxon>Betaproteobacteria</taxon>
        <taxon>Neisseriales</taxon>
        <taxon>Chitinibacteraceae</taxon>
        <taxon>Jeongeupia</taxon>
    </lineage>
</organism>
<evidence type="ECO:0000256" key="5">
    <source>
        <dbReference type="ARBA" id="ARBA00023150"/>
    </source>
</evidence>
<dbReference type="Gene3D" id="3.90.1170.40">
    <property type="entry name" value="Molybdopterin biosynthesis MoaE subunit"/>
    <property type="match status" value="1"/>
</dbReference>
<name>A0ABQ3GYX9_9NEIS</name>
<dbReference type="PANTHER" id="PTHR23404">
    <property type="entry name" value="MOLYBDOPTERIN SYNTHASE RELATED"/>
    <property type="match status" value="1"/>
</dbReference>
<gene>
    <name evidence="12" type="primary">moaE</name>
    <name evidence="12" type="ORF">GCM10007350_16800</name>
</gene>
<evidence type="ECO:0000256" key="4">
    <source>
        <dbReference type="ARBA" id="ARBA00013858"/>
    </source>
</evidence>
<dbReference type="NCBIfam" id="NF007959">
    <property type="entry name" value="PRK10678.1"/>
    <property type="match status" value="1"/>
</dbReference>
<evidence type="ECO:0000256" key="7">
    <source>
        <dbReference type="ARBA" id="ARBA00029745"/>
    </source>
</evidence>
<evidence type="ECO:0000256" key="2">
    <source>
        <dbReference type="ARBA" id="ARBA00005426"/>
    </source>
</evidence>
<evidence type="ECO:0000256" key="6">
    <source>
        <dbReference type="ARBA" id="ARBA00026066"/>
    </source>
</evidence>
<comment type="similarity">
    <text evidence="2">Belongs to the MoaE family.</text>
</comment>
<dbReference type="RefSeq" id="WP_189459854.1">
    <property type="nucleotide sequence ID" value="NZ_BMYO01000004.1"/>
</dbReference>
<evidence type="ECO:0000313" key="12">
    <source>
        <dbReference type="EMBL" id="GHD61835.1"/>
    </source>
</evidence>
<proteinExistence type="inferred from homology"/>
<evidence type="ECO:0000256" key="8">
    <source>
        <dbReference type="ARBA" id="ARBA00030407"/>
    </source>
</evidence>
<dbReference type="CDD" id="cd00756">
    <property type="entry name" value="MoaE"/>
    <property type="match status" value="1"/>
</dbReference>
<accession>A0ABQ3GYX9</accession>
<evidence type="ECO:0000256" key="1">
    <source>
        <dbReference type="ARBA" id="ARBA00005046"/>
    </source>
</evidence>
<comment type="catalytic activity">
    <reaction evidence="11">
        <text>2 [molybdopterin-synthase sulfur-carrier protein]-C-terminal-Gly-aminoethanethioate + cyclic pyranopterin phosphate + H2O = molybdopterin + 2 [molybdopterin-synthase sulfur-carrier protein]-C-terminal Gly-Gly + 2 H(+)</text>
        <dbReference type="Rhea" id="RHEA:26333"/>
        <dbReference type="Rhea" id="RHEA-COMP:12202"/>
        <dbReference type="Rhea" id="RHEA-COMP:19907"/>
        <dbReference type="ChEBI" id="CHEBI:15377"/>
        <dbReference type="ChEBI" id="CHEBI:15378"/>
        <dbReference type="ChEBI" id="CHEBI:58698"/>
        <dbReference type="ChEBI" id="CHEBI:59648"/>
        <dbReference type="ChEBI" id="CHEBI:90778"/>
        <dbReference type="ChEBI" id="CHEBI:232372"/>
        <dbReference type="EC" id="2.8.1.12"/>
    </reaction>
</comment>
<dbReference type="EMBL" id="BMYO01000004">
    <property type="protein sequence ID" value="GHD61835.1"/>
    <property type="molecule type" value="Genomic_DNA"/>
</dbReference>
<evidence type="ECO:0000256" key="3">
    <source>
        <dbReference type="ARBA" id="ARBA00011950"/>
    </source>
</evidence>
<evidence type="ECO:0000256" key="11">
    <source>
        <dbReference type="ARBA" id="ARBA00049878"/>
    </source>
</evidence>
<keyword evidence="5" id="KW-0501">Molybdenum cofactor biosynthesis</keyword>
<dbReference type="SUPFAM" id="SSF54690">
    <property type="entry name" value="Molybdopterin synthase subunit MoaE"/>
    <property type="match status" value="1"/>
</dbReference>
<reference evidence="13" key="1">
    <citation type="journal article" date="2019" name="Int. J. Syst. Evol. Microbiol.">
        <title>The Global Catalogue of Microorganisms (GCM) 10K type strain sequencing project: providing services to taxonomists for standard genome sequencing and annotation.</title>
        <authorList>
            <consortium name="The Broad Institute Genomics Platform"/>
            <consortium name="The Broad Institute Genome Sequencing Center for Infectious Disease"/>
            <person name="Wu L."/>
            <person name="Ma J."/>
        </authorList>
    </citation>
    <scope>NUCLEOTIDE SEQUENCE [LARGE SCALE GENOMIC DNA]</scope>
    <source>
        <strain evidence="13">KCTC 23701</strain>
    </source>
</reference>
<comment type="caution">
    <text evidence="12">The sequence shown here is derived from an EMBL/GenBank/DDBJ whole genome shotgun (WGS) entry which is preliminary data.</text>
</comment>
<comment type="subunit">
    <text evidence="6">Heterotetramer of 2 MoaD subunits and 2 MoaE subunits. Also stable as homodimer. The enzyme changes between these two forms during catalysis.</text>
</comment>
<evidence type="ECO:0000313" key="13">
    <source>
        <dbReference type="Proteomes" id="UP000604737"/>
    </source>
</evidence>
<dbReference type="InterPro" id="IPR003448">
    <property type="entry name" value="Mopterin_biosynth_MoaE"/>
</dbReference>
<dbReference type="EC" id="2.8.1.12" evidence="3"/>
<keyword evidence="13" id="KW-1185">Reference proteome</keyword>
<evidence type="ECO:0000256" key="9">
    <source>
        <dbReference type="ARBA" id="ARBA00030781"/>
    </source>
</evidence>
<evidence type="ECO:0000256" key="10">
    <source>
        <dbReference type="ARBA" id="ARBA00032474"/>
    </source>
</evidence>